<reference evidence="1 2" key="1">
    <citation type="journal article" date="2012" name="Genome Biol.">
        <title>Genome and low-iron response of an oceanic diatom adapted to chronic iron limitation.</title>
        <authorList>
            <person name="Lommer M."/>
            <person name="Specht M."/>
            <person name="Roy A.S."/>
            <person name="Kraemer L."/>
            <person name="Andreson R."/>
            <person name="Gutowska M.A."/>
            <person name="Wolf J."/>
            <person name="Bergner S.V."/>
            <person name="Schilhabel M.B."/>
            <person name="Klostermeier U.C."/>
            <person name="Beiko R.G."/>
            <person name="Rosenstiel P."/>
            <person name="Hippler M."/>
            <person name="Laroche J."/>
        </authorList>
    </citation>
    <scope>NUCLEOTIDE SEQUENCE [LARGE SCALE GENOMIC DNA]</scope>
    <source>
        <strain evidence="1 2">CCMP1005</strain>
    </source>
</reference>
<protein>
    <submittedName>
        <fullName evidence="1">Uncharacterized protein</fullName>
    </submittedName>
</protein>
<dbReference type="Proteomes" id="UP000266841">
    <property type="component" value="Unassembled WGS sequence"/>
</dbReference>
<evidence type="ECO:0000313" key="1">
    <source>
        <dbReference type="EMBL" id="EJK54899.1"/>
    </source>
</evidence>
<keyword evidence="2" id="KW-1185">Reference proteome</keyword>
<name>K0RR86_THAOC</name>
<organism evidence="1 2">
    <name type="scientific">Thalassiosira oceanica</name>
    <name type="common">Marine diatom</name>
    <dbReference type="NCBI Taxonomy" id="159749"/>
    <lineage>
        <taxon>Eukaryota</taxon>
        <taxon>Sar</taxon>
        <taxon>Stramenopiles</taxon>
        <taxon>Ochrophyta</taxon>
        <taxon>Bacillariophyta</taxon>
        <taxon>Coscinodiscophyceae</taxon>
        <taxon>Thalassiosirophycidae</taxon>
        <taxon>Thalassiosirales</taxon>
        <taxon>Thalassiosiraceae</taxon>
        <taxon>Thalassiosira</taxon>
    </lineage>
</organism>
<comment type="caution">
    <text evidence="1">The sequence shown here is derived from an EMBL/GenBank/DDBJ whole genome shotgun (WGS) entry which is preliminary data.</text>
</comment>
<dbReference type="AlphaFoldDB" id="K0RR86"/>
<evidence type="ECO:0000313" key="2">
    <source>
        <dbReference type="Proteomes" id="UP000266841"/>
    </source>
</evidence>
<accession>K0RR86</accession>
<proteinExistence type="predicted"/>
<dbReference type="EMBL" id="AGNL01035091">
    <property type="protein sequence ID" value="EJK54899.1"/>
    <property type="molecule type" value="Genomic_DNA"/>
</dbReference>
<sequence length="188" mass="19554">MSSFPSPSSGKVRTNPLHLETATQLGLMAHLLGIGSPLPPGVASAPSSHTGRGPPVPAVEAAFNVRPRASVSGWASAAAAGSVCAACAEPRLSDAELAKGTVVVAFLRLDESAPGYECDEGASGQSFTHEDFVVVSSSPMPEDDCGRPSSNRRVRTNPLYLGTNLPSFCCRTYCGTTRASACRVLWDF</sequence>
<gene>
    <name evidence="1" type="ORF">THAOC_25432</name>
</gene>